<dbReference type="PROSITE" id="PS01306">
    <property type="entry name" value="UPF0054"/>
    <property type="match status" value="1"/>
</dbReference>
<accession>A0ABR2M6I6</accession>
<evidence type="ECO:0000256" key="2">
    <source>
        <dbReference type="ARBA" id="ARBA00022833"/>
    </source>
</evidence>
<sequence length="87" mass="10135">MHVENHLLHGILHLNGFGHLICINGYEGGSEFLSGHQIMDFWDRICTALQVRVVRLIQFKIFQRLFQQSSSLNTKTRNKLMGRIKKN</sequence>
<dbReference type="PANTHER" id="PTHR46201">
    <property type="entry name" value="PHD FINGER PROTEIN MALE MEIOCYTE DEATH 1-RELATED"/>
    <property type="match status" value="1"/>
</dbReference>
<organism evidence="3 4">
    <name type="scientific">Platanthera guangdongensis</name>
    <dbReference type="NCBI Taxonomy" id="2320717"/>
    <lineage>
        <taxon>Eukaryota</taxon>
        <taxon>Viridiplantae</taxon>
        <taxon>Streptophyta</taxon>
        <taxon>Embryophyta</taxon>
        <taxon>Tracheophyta</taxon>
        <taxon>Spermatophyta</taxon>
        <taxon>Magnoliopsida</taxon>
        <taxon>Liliopsida</taxon>
        <taxon>Asparagales</taxon>
        <taxon>Orchidaceae</taxon>
        <taxon>Orchidoideae</taxon>
        <taxon>Orchideae</taxon>
        <taxon>Orchidinae</taxon>
        <taxon>Platanthera</taxon>
    </lineage>
</organism>
<gene>
    <name evidence="3" type="primary">MMD1</name>
    <name evidence="3" type="ORF">KSP40_PGU002845</name>
</gene>
<keyword evidence="4" id="KW-1185">Reference proteome</keyword>
<name>A0ABR2M6I6_9ASPA</name>
<evidence type="ECO:0000256" key="1">
    <source>
        <dbReference type="ARBA" id="ARBA00022723"/>
    </source>
</evidence>
<protein>
    <submittedName>
        <fullName evidence="3">PHD finger protein MALE MEIOCYTE DEATH 1</fullName>
    </submittedName>
</protein>
<keyword evidence="2" id="KW-0862">Zinc</keyword>
<reference evidence="3 4" key="1">
    <citation type="journal article" date="2022" name="Nat. Plants">
        <title>Genomes of leafy and leafless Platanthera orchids illuminate the evolution of mycoheterotrophy.</title>
        <authorList>
            <person name="Li M.H."/>
            <person name="Liu K.W."/>
            <person name="Li Z."/>
            <person name="Lu H.C."/>
            <person name="Ye Q.L."/>
            <person name="Zhang D."/>
            <person name="Wang J.Y."/>
            <person name="Li Y.F."/>
            <person name="Zhong Z.M."/>
            <person name="Liu X."/>
            <person name="Yu X."/>
            <person name="Liu D.K."/>
            <person name="Tu X.D."/>
            <person name="Liu B."/>
            <person name="Hao Y."/>
            <person name="Liao X.Y."/>
            <person name="Jiang Y.T."/>
            <person name="Sun W.H."/>
            <person name="Chen J."/>
            <person name="Chen Y.Q."/>
            <person name="Ai Y."/>
            <person name="Zhai J.W."/>
            <person name="Wu S.S."/>
            <person name="Zhou Z."/>
            <person name="Hsiao Y.Y."/>
            <person name="Wu W.L."/>
            <person name="Chen Y.Y."/>
            <person name="Lin Y.F."/>
            <person name="Hsu J.L."/>
            <person name="Li C.Y."/>
            <person name="Wang Z.W."/>
            <person name="Zhao X."/>
            <person name="Zhong W.Y."/>
            <person name="Ma X.K."/>
            <person name="Ma L."/>
            <person name="Huang J."/>
            <person name="Chen G.Z."/>
            <person name="Huang M.Z."/>
            <person name="Huang L."/>
            <person name="Peng D.H."/>
            <person name="Luo Y.B."/>
            <person name="Zou S.Q."/>
            <person name="Chen S.P."/>
            <person name="Lan S."/>
            <person name="Tsai W.C."/>
            <person name="Van de Peer Y."/>
            <person name="Liu Z.J."/>
        </authorList>
    </citation>
    <scope>NUCLEOTIDE SEQUENCE [LARGE SCALE GENOMIC DNA]</scope>
    <source>
        <strain evidence="3">Lor288</strain>
    </source>
</reference>
<dbReference type="PANTHER" id="PTHR46201:SF1">
    <property type="entry name" value="PHD FINGER PROTEIN MALE STERILITY 1"/>
    <property type="match status" value="1"/>
</dbReference>
<proteinExistence type="predicted"/>
<keyword evidence="1" id="KW-0479">Metal-binding</keyword>
<dbReference type="InterPro" id="IPR020549">
    <property type="entry name" value="YbeY_CS"/>
</dbReference>
<evidence type="ECO:0000313" key="3">
    <source>
        <dbReference type="EMBL" id="KAK8959255.1"/>
    </source>
</evidence>
<dbReference type="EMBL" id="JBBWWR010000012">
    <property type="protein sequence ID" value="KAK8959255.1"/>
    <property type="molecule type" value="Genomic_DNA"/>
</dbReference>
<evidence type="ECO:0000313" key="4">
    <source>
        <dbReference type="Proteomes" id="UP001412067"/>
    </source>
</evidence>
<dbReference type="Proteomes" id="UP001412067">
    <property type="component" value="Unassembled WGS sequence"/>
</dbReference>
<comment type="caution">
    <text evidence="3">The sequence shown here is derived from an EMBL/GenBank/DDBJ whole genome shotgun (WGS) entry which is preliminary data.</text>
</comment>